<keyword evidence="1" id="KW-0175">Coiled coil</keyword>
<proteinExistence type="predicted"/>
<name>A0ABQ5A6Y9_9ASTR</name>
<dbReference type="Proteomes" id="UP001151760">
    <property type="component" value="Unassembled WGS sequence"/>
</dbReference>
<sequence length="121" mass="13922">MAWMGRNADIKDGVTDKLEIIELRNRAEYVESCLEQSHERQTGDEARRTDMTTHDIEALRARAEAAEQRAETLEVSLGATRMDVRDLIESREAETLEMAELRSREHDIEASFLEIKRHLGP</sequence>
<feature type="coiled-coil region" evidence="1">
    <location>
        <begin position="56"/>
        <end position="104"/>
    </location>
</feature>
<evidence type="ECO:0000313" key="2">
    <source>
        <dbReference type="EMBL" id="GJS98404.1"/>
    </source>
</evidence>
<evidence type="ECO:0000313" key="3">
    <source>
        <dbReference type="Proteomes" id="UP001151760"/>
    </source>
</evidence>
<comment type="caution">
    <text evidence="2">The sequence shown here is derived from an EMBL/GenBank/DDBJ whole genome shotgun (WGS) entry which is preliminary data.</text>
</comment>
<dbReference type="EMBL" id="BQNB010012042">
    <property type="protein sequence ID" value="GJS98404.1"/>
    <property type="molecule type" value="Genomic_DNA"/>
</dbReference>
<keyword evidence="3" id="KW-1185">Reference proteome</keyword>
<gene>
    <name evidence="2" type="ORF">Tco_0819574</name>
</gene>
<evidence type="ECO:0000256" key="1">
    <source>
        <dbReference type="SAM" id="Coils"/>
    </source>
</evidence>
<protein>
    <recommendedName>
        <fullName evidence="4">Tropomyosin</fullName>
    </recommendedName>
</protein>
<organism evidence="2 3">
    <name type="scientific">Tanacetum coccineum</name>
    <dbReference type="NCBI Taxonomy" id="301880"/>
    <lineage>
        <taxon>Eukaryota</taxon>
        <taxon>Viridiplantae</taxon>
        <taxon>Streptophyta</taxon>
        <taxon>Embryophyta</taxon>
        <taxon>Tracheophyta</taxon>
        <taxon>Spermatophyta</taxon>
        <taxon>Magnoliopsida</taxon>
        <taxon>eudicotyledons</taxon>
        <taxon>Gunneridae</taxon>
        <taxon>Pentapetalae</taxon>
        <taxon>asterids</taxon>
        <taxon>campanulids</taxon>
        <taxon>Asterales</taxon>
        <taxon>Asteraceae</taxon>
        <taxon>Asteroideae</taxon>
        <taxon>Anthemideae</taxon>
        <taxon>Anthemidinae</taxon>
        <taxon>Tanacetum</taxon>
    </lineage>
</organism>
<accession>A0ABQ5A6Y9</accession>
<reference evidence="2" key="1">
    <citation type="journal article" date="2022" name="Int. J. Mol. Sci.">
        <title>Draft Genome of Tanacetum Coccineum: Genomic Comparison of Closely Related Tanacetum-Family Plants.</title>
        <authorList>
            <person name="Yamashiro T."/>
            <person name="Shiraishi A."/>
            <person name="Nakayama K."/>
            <person name="Satake H."/>
        </authorList>
    </citation>
    <scope>NUCLEOTIDE SEQUENCE</scope>
</reference>
<evidence type="ECO:0008006" key="4">
    <source>
        <dbReference type="Google" id="ProtNLM"/>
    </source>
</evidence>
<reference evidence="2" key="2">
    <citation type="submission" date="2022-01" db="EMBL/GenBank/DDBJ databases">
        <authorList>
            <person name="Yamashiro T."/>
            <person name="Shiraishi A."/>
            <person name="Satake H."/>
            <person name="Nakayama K."/>
        </authorList>
    </citation>
    <scope>NUCLEOTIDE SEQUENCE</scope>
</reference>